<evidence type="ECO:0000256" key="3">
    <source>
        <dbReference type="PIRNR" id="PIRNR029218"/>
    </source>
</evidence>
<dbReference type="RefSeq" id="WP_271796276.1">
    <property type="nucleotide sequence ID" value="NZ_JAQMUC010000063.1"/>
</dbReference>
<comment type="caution">
    <text evidence="4">The sequence shown here is derived from an EMBL/GenBank/DDBJ whole genome shotgun (WGS) entry which is preliminary data.</text>
</comment>
<dbReference type="InterPro" id="IPR028344">
    <property type="entry name" value="ParE1/4"/>
</dbReference>
<dbReference type="Gene3D" id="3.30.2310.20">
    <property type="entry name" value="RelE-like"/>
    <property type="match status" value="1"/>
</dbReference>
<keyword evidence="2" id="KW-1277">Toxin-antitoxin system</keyword>
<dbReference type="InterPro" id="IPR051803">
    <property type="entry name" value="TA_system_RelE-like_toxin"/>
</dbReference>
<evidence type="ECO:0000313" key="4">
    <source>
        <dbReference type="EMBL" id="MDB9536483.1"/>
    </source>
</evidence>
<evidence type="ECO:0000256" key="1">
    <source>
        <dbReference type="ARBA" id="ARBA00006226"/>
    </source>
</evidence>
<dbReference type="Pfam" id="PF05016">
    <property type="entry name" value="ParE_toxin"/>
    <property type="match status" value="1"/>
</dbReference>
<accession>A0ABT5AGR4</accession>
<gene>
    <name evidence="4" type="ORF">PN451_11715</name>
</gene>
<comment type="similarity">
    <text evidence="1 3">Belongs to the RelE toxin family.</text>
</comment>
<dbReference type="PANTHER" id="PTHR33755">
    <property type="entry name" value="TOXIN PARE1-RELATED"/>
    <property type="match status" value="1"/>
</dbReference>
<dbReference type="EMBL" id="JAQMUC010000063">
    <property type="protein sequence ID" value="MDB9536483.1"/>
    <property type="molecule type" value="Genomic_DNA"/>
</dbReference>
<dbReference type="InterPro" id="IPR007712">
    <property type="entry name" value="RelE/ParE_toxin"/>
</dbReference>
<sequence length="100" mass="11877">MNRFRISKLAEKDLEDIWIYLAQQNEILADQKIAQIFDKFPMLAQFPNMGTKRDELQTGLRSFPVKPYIIFYTQDSASLEIVRIFHQSRDIENQFSNDDM</sequence>
<evidence type="ECO:0000256" key="2">
    <source>
        <dbReference type="ARBA" id="ARBA00022649"/>
    </source>
</evidence>
<dbReference type="InterPro" id="IPR035093">
    <property type="entry name" value="RelE/ParE_toxin_dom_sf"/>
</dbReference>
<name>A0ABT5AGR4_9CYAN</name>
<reference evidence="4 5" key="1">
    <citation type="submission" date="2023-01" db="EMBL/GenBank/DDBJ databases">
        <title>Genomes from the Australian National Cyanobacteria Reference Collection.</title>
        <authorList>
            <person name="Willis A."/>
            <person name="Lee E.M.F."/>
        </authorList>
    </citation>
    <scope>NUCLEOTIDE SEQUENCE [LARGE SCALE GENOMIC DNA]</scope>
    <source>
        <strain evidence="4 5">CS-1226</strain>
    </source>
</reference>
<keyword evidence="5" id="KW-1185">Reference proteome</keyword>
<dbReference type="PIRSF" id="PIRSF029218">
    <property type="entry name" value="ParE"/>
    <property type="match status" value="1"/>
</dbReference>
<protein>
    <recommendedName>
        <fullName evidence="3">Toxin</fullName>
    </recommendedName>
</protein>
<dbReference type="Proteomes" id="UP001211249">
    <property type="component" value="Unassembled WGS sequence"/>
</dbReference>
<proteinExistence type="inferred from homology"/>
<evidence type="ECO:0000313" key="5">
    <source>
        <dbReference type="Proteomes" id="UP001211249"/>
    </source>
</evidence>
<organism evidence="4 5">
    <name type="scientific">Dolichospermum planctonicum CS-1226</name>
    <dbReference type="NCBI Taxonomy" id="3021751"/>
    <lineage>
        <taxon>Bacteria</taxon>
        <taxon>Bacillati</taxon>
        <taxon>Cyanobacteriota</taxon>
        <taxon>Cyanophyceae</taxon>
        <taxon>Nostocales</taxon>
        <taxon>Aphanizomenonaceae</taxon>
        <taxon>Dolichospermum</taxon>
        <taxon>Dolichospermum planctonicum</taxon>
    </lineage>
</organism>